<accession>A0A7J4JYM5</accession>
<protein>
    <recommendedName>
        <fullName evidence="2">Translation initiation factor 1A</fullName>
        <shortName evidence="2">aIF-1A</shortName>
    </recommendedName>
</protein>
<sequence length="103" mass="12035">MVETSTGEPQARLRLPDRKEGEMFGIAIQLHGGDQIRVSCEDGKERMCRIPGKLKKRVWIREGDIVVIKIWDFQPSKADIVWRYLGMQVERLERQGFLKNLPR</sequence>
<name>A0A7J4JYM5_9ARCH</name>
<dbReference type="NCBIfam" id="NF003084">
    <property type="entry name" value="PRK04012.1-3"/>
    <property type="match status" value="1"/>
</dbReference>
<evidence type="ECO:0000313" key="6">
    <source>
        <dbReference type="EMBL" id="HIH21365.1"/>
    </source>
</evidence>
<dbReference type="Gene3D" id="2.40.50.140">
    <property type="entry name" value="Nucleic acid-binding proteins"/>
    <property type="match status" value="1"/>
</dbReference>
<dbReference type="SMART" id="SM00652">
    <property type="entry name" value="eIF1a"/>
    <property type="match status" value="1"/>
</dbReference>
<dbReference type="GO" id="GO:0003743">
    <property type="term" value="F:translation initiation factor activity"/>
    <property type="evidence" value="ECO:0007669"/>
    <property type="project" value="UniProtKB-UniRule"/>
</dbReference>
<dbReference type="SUPFAM" id="SSF50249">
    <property type="entry name" value="Nucleic acid-binding proteins"/>
    <property type="match status" value="1"/>
</dbReference>
<evidence type="ECO:0000256" key="2">
    <source>
        <dbReference type="HAMAP-Rule" id="MF_00216"/>
    </source>
</evidence>
<evidence type="ECO:0000256" key="4">
    <source>
        <dbReference type="RuleBase" id="RU004364"/>
    </source>
</evidence>
<comment type="function">
    <text evidence="1 2">Seems to be required for maximal rate of protein biosynthesis. Enhances ribosome dissociation into subunits and stabilizes the binding of the initiator Met-tRNA(I) to 40 S ribosomal subunits.</text>
</comment>
<keyword evidence="2 3" id="KW-0396">Initiation factor</keyword>
<dbReference type="GO" id="GO:0003723">
    <property type="term" value="F:RNA binding"/>
    <property type="evidence" value="ECO:0007669"/>
    <property type="project" value="InterPro"/>
</dbReference>
<evidence type="ECO:0000256" key="1">
    <source>
        <dbReference type="ARBA" id="ARBA00025502"/>
    </source>
</evidence>
<dbReference type="EMBL" id="DUFW01000025">
    <property type="protein sequence ID" value="HIH21365.1"/>
    <property type="molecule type" value="Genomic_DNA"/>
</dbReference>
<keyword evidence="2 3" id="KW-0648">Protein biosynthesis</keyword>
<dbReference type="InterPro" id="IPR006196">
    <property type="entry name" value="RNA-binding_domain_S1_IF1"/>
</dbReference>
<dbReference type="PANTHER" id="PTHR21668">
    <property type="entry name" value="EIF-1A"/>
    <property type="match status" value="1"/>
</dbReference>
<comment type="similarity">
    <text evidence="2 4">Belongs to the eIF-1A family.</text>
</comment>
<gene>
    <name evidence="6" type="primary">eif1A</name>
    <name evidence="2" type="synonym">eif1a</name>
    <name evidence="6" type="ORF">HA222_01725</name>
</gene>
<comment type="caution">
    <text evidence="6">The sequence shown here is derived from an EMBL/GenBank/DDBJ whole genome shotgun (WGS) entry which is preliminary data.</text>
</comment>
<evidence type="ECO:0000259" key="5">
    <source>
        <dbReference type="PROSITE" id="PS50832"/>
    </source>
</evidence>
<dbReference type="AlphaFoldDB" id="A0A7J4JYM5"/>
<dbReference type="Pfam" id="PF01176">
    <property type="entry name" value="eIF-1a"/>
    <property type="match status" value="1"/>
</dbReference>
<organism evidence="6 7">
    <name type="scientific">Candidatus Iainarchaeum sp</name>
    <dbReference type="NCBI Taxonomy" id="3101447"/>
    <lineage>
        <taxon>Archaea</taxon>
        <taxon>Candidatus Iainarchaeota</taxon>
        <taxon>Candidatus Iainarchaeia</taxon>
        <taxon>Candidatus Iainarchaeales</taxon>
        <taxon>Candidatus Iainarchaeaceae</taxon>
        <taxon>Candidatus Iainarchaeum</taxon>
    </lineage>
</organism>
<reference evidence="7" key="1">
    <citation type="journal article" date="2020" name="bioRxiv">
        <title>A rank-normalized archaeal taxonomy based on genome phylogeny resolves widespread incomplete and uneven classifications.</title>
        <authorList>
            <person name="Rinke C."/>
            <person name="Chuvochina M."/>
            <person name="Mussig A.J."/>
            <person name="Chaumeil P.-A."/>
            <person name="Waite D.W."/>
            <person name="Whitman W.B."/>
            <person name="Parks D.H."/>
            <person name="Hugenholtz P."/>
        </authorList>
    </citation>
    <scope>NUCLEOTIDE SEQUENCE [LARGE SCALE GENOMIC DNA]</scope>
</reference>
<dbReference type="NCBIfam" id="NF003085">
    <property type="entry name" value="PRK04012.1-5"/>
    <property type="match status" value="1"/>
</dbReference>
<feature type="domain" description="S1-like" evidence="5">
    <location>
        <begin position="11"/>
        <end position="85"/>
    </location>
</feature>
<dbReference type="InterPro" id="IPR001253">
    <property type="entry name" value="TIF_eIF-1A"/>
</dbReference>
<evidence type="ECO:0000313" key="7">
    <source>
        <dbReference type="Proteomes" id="UP000590964"/>
    </source>
</evidence>
<dbReference type="InterPro" id="IPR012340">
    <property type="entry name" value="NA-bd_OB-fold"/>
</dbReference>
<proteinExistence type="inferred from homology"/>
<dbReference type="PROSITE" id="PS50832">
    <property type="entry name" value="S1_IF1_TYPE"/>
    <property type="match status" value="1"/>
</dbReference>
<dbReference type="HAMAP" id="MF_00216">
    <property type="entry name" value="aIF_1A"/>
    <property type="match status" value="1"/>
</dbReference>
<dbReference type="Proteomes" id="UP000590964">
    <property type="component" value="Unassembled WGS sequence"/>
</dbReference>
<dbReference type="CDD" id="cd05793">
    <property type="entry name" value="S1_IF1A"/>
    <property type="match status" value="1"/>
</dbReference>
<evidence type="ECO:0000256" key="3">
    <source>
        <dbReference type="PROSITE-ProRule" id="PRU00181"/>
    </source>
</evidence>
<dbReference type="NCBIfam" id="TIGR00523">
    <property type="entry name" value="eIF-1A"/>
    <property type="match status" value="1"/>
</dbReference>